<protein>
    <recommendedName>
        <fullName evidence="2">Terminase large subunit gp17-like C-terminal domain-containing protein</fullName>
    </recommendedName>
</protein>
<dbReference type="Gene3D" id="3.40.50.300">
    <property type="entry name" value="P-loop containing nucleotide triphosphate hydrolases"/>
    <property type="match status" value="1"/>
</dbReference>
<dbReference type="OrthoDB" id="5684611at2"/>
<evidence type="ECO:0000313" key="4">
    <source>
        <dbReference type="Proteomes" id="UP000185151"/>
    </source>
</evidence>
<name>A0A1N6KPB6_9BURK</name>
<evidence type="ECO:0000259" key="2">
    <source>
        <dbReference type="Pfam" id="PF17289"/>
    </source>
</evidence>
<dbReference type="Gene3D" id="3.30.420.240">
    <property type="match status" value="1"/>
</dbReference>
<dbReference type="RefSeq" id="WP_074298664.1">
    <property type="nucleotide sequence ID" value="NZ_FSRU01000002.1"/>
</dbReference>
<dbReference type="InterPro" id="IPR035421">
    <property type="entry name" value="Terminase_6C"/>
</dbReference>
<sequence length="506" mass="56339">MGAAANVQVELVEEAARYCSDPLGFVIFAFPWGSGELQAHLGPDDWQRDILTEIGAKLRAGDINVTQAIQIAVASGHGIGKSALVSWVILWAMCTFEDTRGVVTANTDAQLRTKTWAELAKWYRRCIFASWFEFTATALYARDEAHSKTWRIDMVPWSERNTEAFAGLHNQGKRVVLIFDEASAIPKIIWETAEGALTDKDTQIIWAVFGNPTRNTGRFRECFGSLKHRWITRQIDSRTARMTNKEQLAQWVVDYGEDSDFVRVRVRGVFPRAGSTQFIGSDIVEAAASREAHAGVYDALVLGVDPARFGDDESVIYIRKGRDGSTHKPIKFRGLDNMQLAARVAEQYEFYRADAIFVDGGGTGSGVVDRLRQLRIPVIEVQFGASPDRSQPGQEAVAYANKAAEMWGVMKEWLKTGGSIPHDDTDLHSQLTDREYGFVLRDGRDAIQLESKKDMKKRGLSSPDIADALALTFAYPVQPNANAGRAAAFNKPMVQHDYDPFHVDQT</sequence>
<dbReference type="Pfam" id="PF17289">
    <property type="entry name" value="Terminase_6C"/>
    <property type="match status" value="1"/>
</dbReference>
<evidence type="ECO:0000256" key="1">
    <source>
        <dbReference type="ARBA" id="ARBA00022612"/>
    </source>
</evidence>
<feature type="domain" description="Terminase large subunit gp17-like C-terminal" evidence="2">
    <location>
        <begin position="303"/>
        <end position="373"/>
    </location>
</feature>
<gene>
    <name evidence="3" type="ORF">SAMN05444165_4116</name>
</gene>
<organism evidence="3 4">
    <name type="scientific">Paraburkholderia phenazinium</name>
    <dbReference type="NCBI Taxonomy" id="60549"/>
    <lineage>
        <taxon>Bacteria</taxon>
        <taxon>Pseudomonadati</taxon>
        <taxon>Pseudomonadota</taxon>
        <taxon>Betaproteobacteria</taxon>
        <taxon>Burkholderiales</taxon>
        <taxon>Burkholderiaceae</taxon>
        <taxon>Paraburkholderia</taxon>
    </lineage>
</organism>
<dbReference type="Proteomes" id="UP000185151">
    <property type="component" value="Unassembled WGS sequence"/>
</dbReference>
<reference evidence="3 4" key="1">
    <citation type="submission" date="2016-11" db="EMBL/GenBank/DDBJ databases">
        <authorList>
            <person name="Jaros S."/>
            <person name="Januszkiewicz K."/>
            <person name="Wedrychowicz H."/>
        </authorList>
    </citation>
    <scope>NUCLEOTIDE SEQUENCE [LARGE SCALE GENOMIC DNA]</scope>
    <source>
        <strain evidence="3 4">GAS95</strain>
    </source>
</reference>
<proteinExistence type="predicted"/>
<accession>A0A1N6KPB6</accession>
<dbReference type="AlphaFoldDB" id="A0A1N6KPB6"/>
<keyword evidence="1" id="KW-1188">Viral release from host cell</keyword>
<dbReference type="InterPro" id="IPR027417">
    <property type="entry name" value="P-loop_NTPase"/>
</dbReference>
<evidence type="ECO:0000313" key="3">
    <source>
        <dbReference type="EMBL" id="SIO58360.1"/>
    </source>
</evidence>
<keyword evidence="4" id="KW-1185">Reference proteome</keyword>
<dbReference type="EMBL" id="FSRU01000002">
    <property type="protein sequence ID" value="SIO58360.1"/>
    <property type="molecule type" value="Genomic_DNA"/>
</dbReference>